<dbReference type="CDD" id="cd07302">
    <property type="entry name" value="CHD"/>
    <property type="match status" value="1"/>
</dbReference>
<protein>
    <submittedName>
        <fullName evidence="3">Adenylate/guanylate cyclase domain-containing protein</fullName>
        <ecNumber evidence="3">4.6.1.-</ecNumber>
    </submittedName>
</protein>
<dbReference type="Pfam" id="PF05226">
    <property type="entry name" value="CHASE2"/>
    <property type="match status" value="1"/>
</dbReference>
<feature type="domain" description="Guanylate cyclase" evidence="2">
    <location>
        <begin position="476"/>
        <end position="608"/>
    </location>
</feature>
<accession>A0ABU9TNA8</accession>
<dbReference type="InterPro" id="IPR050697">
    <property type="entry name" value="Adenylyl/Guanylyl_Cyclase_3/4"/>
</dbReference>
<evidence type="ECO:0000313" key="3">
    <source>
        <dbReference type="EMBL" id="MEM5535206.1"/>
    </source>
</evidence>
<feature type="transmembrane region" description="Helical" evidence="1">
    <location>
        <begin position="408"/>
        <end position="427"/>
    </location>
</feature>
<dbReference type="RefSeq" id="WP_342853578.1">
    <property type="nucleotide sequence ID" value="NZ_JBBMRA010000001.1"/>
</dbReference>
<dbReference type="PANTHER" id="PTHR43081">
    <property type="entry name" value="ADENYLATE CYCLASE, TERMINAL-DIFFERENTIATION SPECIFIC-RELATED"/>
    <property type="match status" value="1"/>
</dbReference>
<keyword evidence="1" id="KW-0472">Membrane</keyword>
<dbReference type="Gene3D" id="3.30.70.1230">
    <property type="entry name" value="Nucleotide cyclase"/>
    <property type="match status" value="1"/>
</dbReference>
<evidence type="ECO:0000313" key="4">
    <source>
        <dbReference type="Proteomes" id="UP001449225"/>
    </source>
</evidence>
<proteinExistence type="predicted"/>
<dbReference type="Pfam" id="PF00211">
    <property type="entry name" value="Guanylate_cyc"/>
    <property type="match status" value="1"/>
</dbReference>
<dbReference type="PROSITE" id="PS50125">
    <property type="entry name" value="GUANYLATE_CYCLASE_2"/>
    <property type="match status" value="1"/>
</dbReference>
<evidence type="ECO:0000259" key="2">
    <source>
        <dbReference type="PROSITE" id="PS50125"/>
    </source>
</evidence>
<reference evidence="3 4" key="1">
    <citation type="submission" date="2024-03" db="EMBL/GenBank/DDBJ databases">
        <title>Community enrichment and isolation of bacterial strains for fucoidan degradation.</title>
        <authorList>
            <person name="Sichert A."/>
        </authorList>
    </citation>
    <scope>NUCLEOTIDE SEQUENCE [LARGE SCALE GENOMIC DNA]</scope>
    <source>
        <strain evidence="3 4">AS76</strain>
    </source>
</reference>
<dbReference type="SMART" id="SM00044">
    <property type="entry name" value="CYCc"/>
    <property type="match status" value="1"/>
</dbReference>
<organism evidence="3 4">
    <name type="scientific">Neptuniibacter pectenicola</name>
    <dbReference type="NCBI Taxonomy" id="1806669"/>
    <lineage>
        <taxon>Bacteria</taxon>
        <taxon>Pseudomonadati</taxon>
        <taxon>Pseudomonadota</taxon>
        <taxon>Gammaproteobacteria</taxon>
        <taxon>Oceanospirillales</taxon>
        <taxon>Oceanospirillaceae</taxon>
        <taxon>Neptuniibacter</taxon>
    </lineage>
</organism>
<gene>
    <name evidence="3" type="ORF">WNY58_02260</name>
</gene>
<name>A0ABU9TNA8_9GAMM</name>
<evidence type="ECO:0000256" key="1">
    <source>
        <dbReference type="SAM" id="Phobius"/>
    </source>
</evidence>
<dbReference type="GO" id="GO:0016491">
    <property type="term" value="F:oxidoreductase activity"/>
    <property type="evidence" value="ECO:0007669"/>
    <property type="project" value="UniProtKB-KW"/>
</dbReference>
<keyword evidence="1" id="KW-0812">Transmembrane</keyword>
<keyword evidence="3" id="KW-0560">Oxidoreductase</keyword>
<dbReference type="SUPFAM" id="SSF55073">
    <property type="entry name" value="Nucleotide cyclase"/>
    <property type="match status" value="1"/>
</dbReference>
<dbReference type="Proteomes" id="UP001449225">
    <property type="component" value="Unassembled WGS sequence"/>
</dbReference>
<feature type="transmembrane region" description="Helical" evidence="1">
    <location>
        <begin position="383"/>
        <end position="402"/>
    </location>
</feature>
<dbReference type="PANTHER" id="PTHR43081:SF1">
    <property type="entry name" value="ADENYLATE CYCLASE, TERMINAL-DIFFERENTIATION SPECIFIC"/>
    <property type="match status" value="1"/>
</dbReference>
<dbReference type="EMBL" id="JBBMRA010000001">
    <property type="protein sequence ID" value="MEM5535206.1"/>
    <property type="molecule type" value="Genomic_DNA"/>
</dbReference>
<keyword evidence="1" id="KW-1133">Transmembrane helix</keyword>
<dbReference type="SMART" id="SM01080">
    <property type="entry name" value="CHASE2"/>
    <property type="match status" value="1"/>
</dbReference>
<keyword evidence="3" id="KW-0456">Lyase</keyword>
<dbReference type="InterPro" id="IPR029787">
    <property type="entry name" value="Nucleotide_cyclase"/>
</dbReference>
<dbReference type="GO" id="GO:0016829">
    <property type="term" value="F:lyase activity"/>
    <property type="evidence" value="ECO:0007669"/>
    <property type="project" value="UniProtKB-KW"/>
</dbReference>
<dbReference type="EC" id="4.6.1.-" evidence="3"/>
<sequence length="731" mass="81746">MKQRKIRTLLGILLTVLMIVPVVSGDRPELFERFEYDLYDLRLRQFLSTEQDPRIVIVDIDEKSLAAEGRWPWNRSKLARMVDQLFDHYGVAILGFDMVFSEADQSIDLVELKRFLNDNANETNVTTLLSTLNSDVHFARAIMDRSVVLGYLFDRSPKSLQVGHPGNAVIGDDPVLATLPIPEANGVISSLTALQSESVWNGFFDNPMVDSDGVYRRVPVLQRFEGEYYPSLALAMLLALFDEDKVHPIIETDFTGEREALVAVEAAGIRIPVDQHGAVLVPYRGPQGSFPYVSATDVINGVVKSEVLEGAIILVGTSAAGLLDLRVTPMSNRYSGVEVHANILSGMLDERLQQQPDYTLGVEIVQLILCGLLLSFVIPRLSVFVSTLITLAIGGLVIGLNLYAWQQLLWVIPLGYTLILISVLYLFQQTTGYFFETRNIAQLANQFGQYIPPEVVEELSQQDQTVQLSGESREMSVFFSDVRGFTDLSEQLTPQQLTRLMNIYLTGMTKVIHEQRGTVDKYIGDAVMAFWGAPIKDEEHARHALQAALKMLAILPDLNRELAQEGLPPVQVGMGINSGLMNVGNMGSSFRMAYTVMGDAVNLASRLESLTKYYGTPLLVSGDVAVRVPEYLYRKLDRVQVKGRQEAVDILEPIGLREQCTQHQRDAVTLFSKGVQAYTQREWDEAELHFNEYLCLAADDVMARIYLHRIAEYKNTPPPSDWDGVFSHMSK</sequence>
<keyword evidence="4" id="KW-1185">Reference proteome</keyword>
<dbReference type="InterPro" id="IPR001054">
    <property type="entry name" value="A/G_cyclase"/>
</dbReference>
<comment type="caution">
    <text evidence="3">The sequence shown here is derived from an EMBL/GenBank/DDBJ whole genome shotgun (WGS) entry which is preliminary data.</text>
</comment>
<dbReference type="InterPro" id="IPR007890">
    <property type="entry name" value="CHASE2"/>
</dbReference>